<evidence type="ECO:0000313" key="3">
    <source>
        <dbReference type="Proteomes" id="UP000235728"/>
    </source>
</evidence>
<dbReference type="AlphaFoldDB" id="A0A2N6NV67"/>
<proteinExistence type="predicted"/>
<protein>
    <submittedName>
        <fullName evidence="2">Uncharacterized protein</fullName>
    </submittedName>
</protein>
<evidence type="ECO:0000256" key="1">
    <source>
        <dbReference type="SAM" id="MobiDB-lite"/>
    </source>
</evidence>
<name>A0A2N6NV67_BEABA</name>
<dbReference type="Proteomes" id="UP000235728">
    <property type="component" value="Unassembled WGS sequence"/>
</dbReference>
<feature type="compositionally biased region" description="Polar residues" evidence="1">
    <location>
        <begin position="73"/>
        <end position="83"/>
    </location>
</feature>
<dbReference type="EMBL" id="MRVG01000003">
    <property type="protein sequence ID" value="PMB71159.1"/>
    <property type="molecule type" value="Genomic_DNA"/>
</dbReference>
<organism evidence="2 3">
    <name type="scientific">Beauveria bassiana</name>
    <name type="common">White muscardine disease fungus</name>
    <name type="synonym">Tritirachium shiotae</name>
    <dbReference type="NCBI Taxonomy" id="176275"/>
    <lineage>
        <taxon>Eukaryota</taxon>
        <taxon>Fungi</taxon>
        <taxon>Dikarya</taxon>
        <taxon>Ascomycota</taxon>
        <taxon>Pezizomycotina</taxon>
        <taxon>Sordariomycetes</taxon>
        <taxon>Hypocreomycetidae</taxon>
        <taxon>Hypocreales</taxon>
        <taxon>Cordycipitaceae</taxon>
        <taxon>Beauveria</taxon>
    </lineage>
</organism>
<sequence>MSPSIRHAINTHTPSPRVGPRRASPQNGATNCTTSSPTAADTITDLGAAAKFEKNSLPRRLLSSQHRRRGKNQRMTDSQSTRMTADISLLNASLGRLSRVVQRSAEWMNRRRLVE</sequence>
<evidence type="ECO:0000313" key="2">
    <source>
        <dbReference type="EMBL" id="PMB71159.1"/>
    </source>
</evidence>
<comment type="caution">
    <text evidence="2">The sequence shown here is derived from an EMBL/GenBank/DDBJ whole genome shotgun (WGS) entry which is preliminary data.</text>
</comment>
<feature type="region of interest" description="Disordered" evidence="1">
    <location>
        <begin position="1"/>
        <end position="84"/>
    </location>
</feature>
<reference evidence="2 3" key="1">
    <citation type="journal article" date="2016" name="Appl. Microbiol. Biotechnol.">
        <title>Characterization of T-DNA insertion mutants with decreased virulence in the entomopathogenic fungus Beauveria bassiana JEF-007.</title>
        <authorList>
            <person name="Kim S."/>
            <person name="Lee S.J."/>
            <person name="Nai Y.S."/>
            <person name="Yu J.S."/>
            <person name="Lee M.R."/>
            <person name="Yang Y.T."/>
            <person name="Kim J.S."/>
        </authorList>
    </citation>
    <scope>NUCLEOTIDE SEQUENCE [LARGE SCALE GENOMIC DNA]</scope>
    <source>
        <strain evidence="2 3">JEF-007</strain>
    </source>
</reference>
<feature type="compositionally biased region" description="Polar residues" evidence="1">
    <location>
        <begin position="24"/>
        <end position="41"/>
    </location>
</feature>
<gene>
    <name evidence="2" type="ORF">BM221_003626</name>
</gene>
<accession>A0A2N6NV67</accession>